<evidence type="ECO:0000256" key="2">
    <source>
        <dbReference type="ARBA" id="ARBA00023125"/>
    </source>
</evidence>
<dbReference type="SUPFAM" id="SSF46689">
    <property type="entry name" value="Homeodomain-like"/>
    <property type="match status" value="2"/>
</dbReference>
<dbReference type="Gene3D" id="1.10.10.60">
    <property type="entry name" value="Homeodomain-like"/>
    <property type="match status" value="2"/>
</dbReference>
<dbReference type="AlphaFoldDB" id="A0A2M6U6Y8"/>
<keyword evidence="2" id="KW-0238">DNA-binding</keyword>
<keyword evidence="3" id="KW-0804">Transcription</keyword>
<keyword evidence="6" id="KW-1185">Reference proteome</keyword>
<evidence type="ECO:0000313" key="5">
    <source>
        <dbReference type="EMBL" id="PIT00356.1"/>
    </source>
</evidence>
<evidence type="ECO:0000256" key="3">
    <source>
        <dbReference type="ARBA" id="ARBA00023163"/>
    </source>
</evidence>
<protein>
    <recommendedName>
        <fullName evidence="4">HTH araC/xylS-type domain-containing protein</fullName>
    </recommendedName>
</protein>
<name>A0A2M6U6Y8_9BRAD</name>
<dbReference type="SMART" id="SM00342">
    <property type="entry name" value="HTH_ARAC"/>
    <property type="match status" value="1"/>
</dbReference>
<proteinExistence type="predicted"/>
<dbReference type="PROSITE" id="PS00041">
    <property type="entry name" value="HTH_ARAC_FAMILY_1"/>
    <property type="match status" value="1"/>
</dbReference>
<dbReference type="InterPro" id="IPR050204">
    <property type="entry name" value="AraC_XylS_family_regulators"/>
</dbReference>
<evidence type="ECO:0000313" key="6">
    <source>
        <dbReference type="Proteomes" id="UP000228930"/>
    </source>
</evidence>
<accession>A0A2M6U6Y8</accession>
<dbReference type="Pfam" id="PF12833">
    <property type="entry name" value="HTH_18"/>
    <property type="match status" value="1"/>
</dbReference>
<sequence length="212" mass="23959">MFFLPPGHDCEVDLHTPLDTVHIHLHSELFQELTNDVRIELEPLFGEAEVITYHLMSVVEQMLREEESSNALIADSVALAIASRLILTRSPGSGPQRRGRARQLNTRQIRVIREFIEENLSTDIRLDELAGMCGMSPAHFIRRFKATTGVPPHRYVLQLRVEQARRLLAGSSIRSLPEIALACGFSHQQHLTSAFRRFTGLTPAAYRRSAQV</sequence>
<dbReference type="PANTHER" id="PTHR46796:SF6">
    <property type="entry name" value="ARAC SUBFAMILY"/>
    <property type="match status" value="1"/>
</dbReference>
<dbReference type="GO" id="GO:0003700">
    <property type="term" value="F:DNA-binding transcription factor activity"/>
    <property type="evidence" value="ECO:0007669"/>
    <property type="project" value="InterPro"/>
</dbReference>
<evidence type="ECO:0000259" key="4">
    <source>
        <dbReference type="PROSITE" id="PS01124"/>
    </source>
</evidence>
<dbReference type="InterPro" id="IPR009057">
    <property type="entry name" value="Homeodomain-like_sf"/>
</dbReference>
<organism evidence="5 6">
    <name type="scientific">Bradyrhizobium nitroreducens</name>
    <dbReference type="NCBI Taxonomy" id="709803"/>
    <lineage>
        <taxon>Bacteria</taxon>
        <taxon>Pseudomonadati</taxon>
        <taxon>Pseudomonadota</taxon>
        <taxon>Alphaproteobacteria</taxon>
        <taxon>Hyphomicrobiales</taxon>
        <taxon>Nitrobacteraceae</taxon>
        <taxon>Bradyrhizobium</taxon>
    </lineage>
</organism>
<dbReference type="InterPro" id="IPR018062">
    <property type="entry name" value="HTH_AraC-typ_CS"/>
</dbReference>
<feature type="domain" description="HTH araC/xylS-type" evidence="4">
    <location>
        <begin position="110"/>
        <end position="209"/>
    </location>
</feature>
<dbReference type="GO" id="GO:0043565">
    <property type="term" value="F:sequence-specific DNA binding"/>
    <property type="evidence" value="ECO:0007669"/>
    <property type="project" value="InterPro"/>
</dbReference>
<dbReference type="InterPro" id="IPR018060">
    <property type="entry name" value="HTH_AraC"/>
</dbReference>
<dbReference type="EMBL" id="LFJC01000003">
    <property type="protein sequence ID" value="PIT00356.1"/>
    <property type="molecule type" value="Genomic_DNA"/>
</dbReference>
<gene>
    <name evidence="5" type="ORF">TSA1_05985</name>
</gene>
<dbReference type="PANTHER" id="PTHR46796">
    <property type="entry name" value="HTH-TYPE TRANSCRIPTIONAL ACTIVATOR RHAS-RELATED"/>
    <property type="match status" value="1"/>
</dbReference>
<dbReference type="PROSITE" id="PS01124">
    <property type="entry name" value="HTH_ARAC_FAMILY_2"/>
    <property type="match status" value="1"/>
</dbReference>
<dbReference type="Proteomes" id="UP000228930">
    <property type="component" value="Unassembled WGS sequence"/>
</dbReference>
<keyword evidence="1" id="KW-0805">Transcription regulation</keyword>
<comment type="caution">
    <text evidence="5">The sequence shown here is derived from an EMBL/GenBank/DDBJ whole genome shotgun (WGS) entry which is preliminary data.</text>
</comment>
<evidence type="ECO:0000256" key="1">
    <source>
        <dbReference type="ARBA" id="ARBA00023015"/>
    </source>
</evidence>
<reference evidence="5 6" key="1">
    <citation type="submission" date="2015-06" db="EMBL/GenBank/DDBJ databases">
        <title>Comparative genome analysis of nirS-carrying Bradyrhizobium sp. strains.</title>
        <authorList>
            <person name="Ishii S."/>
            <person name="Jang J."/>
            <person name="Nishizawa T."/>
            <person name="Senoo K."/>
        </authorList>
    </citation>
    <scope>NUCLEOTIDE SEQUENCE [LARGE SCALE GENOMIC DNA]</scope>
    <source>
        <strain evidence="5 6">TSA1</strain>
    </source>
</reference>